<dbReference type="GO" id="GO:0071897">
    <property type="term" value="P:DNA biosynthetic process"/>
    <property type="evidence" value="ECO:0007669"/>
    <property type="project" value="UniProtKB-ARBA"/>
</dbReference>
<dbReference type="AlphaFoldDB" id="A0A653CA83"/>
<dbReference type="EMBL" id="CAACVG010007324">
    <property type="protein sequence ID" value="VEN44837.1"/>
    <property type="molecule type" value="Genomic_DNA"/>
</dbReference>
<dbReference type="InterPro" id="IPR043502">
    <property type="entry name" value="DNA/RNA_pol_sf"/>
</dbReference>
<dbReference type="Pfam" id="PF00078">
    <property type="entry name" value="RVT_1"/>
    <property type="match status" value="1"/>
</dbReference>
<dbReference type="InterPro" id="IPR000477">
    <property type="entry name" value="RT_dom"/>
</dbReference>
<gene>
    <name evidence="2" type="ORF">CALMAC_LOCUS7495</name>
</gene>
<organism evidence="2 3">
    <name type="scientific">Callosobruchus maculatus</name>
    <name type="common">Southern cowpea weevil</name>
    <name type="synonym">Pulse bruchid</name>
    <dbReference type="NCBI Taxonomy" id="64391"/>
    <lineage>
        <taxon>Eukaryota</taxon>
        <taxon>Metazoa</taxon>
        <taxon>Ecdysozoa</taxon>
        <taxon>Arthropoda</taxon>
        <taxon>Hexapoda</taxon>
        <taxon>Insecta</taxon>
        <taxon>Pterygota</taxon>
        <taxon>Neoptera</taxon>
        <taxon>Endopterygota</taxon>
        <taxon>Coleoptera</taxon>
        <taxon>Polyphaga</taxon>
        <taxon>Cucujiformia</taxon>
        <taxon>Chrysomeloidea</taxon>
        <taxon>Chrysomelidae</taxon>
        <taxon>Bruchinae</taxon>
        <taxon>Bruchini</taxon>
        <taxon>Callosobruchus</taxon>
    </lineage>
</organism>
<protein>
    <recommendedName>
        <fullName evidence="1">Reverse transcriptase domain-containing protein</fullName>
    </recommendedName>
</protein>
<dbReference type="Proteomes" id="UP000410492">
    <property type="component" value="Unassembled WGS sequence"/>
</dbReference>
<proteinExistence type="predicted"/>
<evidence type="ECO:0000313" key="3">
    <source>
        <dbReference type="Proteomes" id="UP000410492"/>
    </source>
</evidence>
<dbReference type="OrthoDB" id="6781244at2759"/>
<accession>A0A653CA83</accession>
<name>A0A653CA83_CALMS</name>
<feature type="domain" description="Reverse transcriptase" evidence="1">
    <location>
        <begin position="1"/>
        <end position="168"/>
    </location>
</feature>
<keyword evidence="3" id="KW-1185">Reference proteome</keyword>
<reference evidence="2 3" key="1">
    <citation type="submission" date="2019-01" db="EMBL/GenBank/DDBJ databases">
        <authorList>
            <person name="Sayadi A."/>
        </authorList>
    </citation>
    <scope>NUCLEOTIDE SEQUENCE [LARGE SCALE GENOMIC DNA]</scope>
</reference>
<sequence>MVADPQPIRFPNKTWDDRIREFLPTLVIWVRSALGSRTVRAIQGDFQRDILVRGGCQQGSCLSPLLWCLVMDSLLESLAQQDFQAQAYANDGVVVVSGRFLSTVCDRMQMACRIIEGWCTETGLSVNPTKTELVLFCGRRKLEGFRTLTMYGRPLAISQEVKYLGMIFDWKLTWGSHVDRLVSRWTATFWQLRRAVGRTCGLNPNILQWIYTAIIRPRMQYGSVVWWSCVQKSTVARSLGRIQRVACVGVTGAMRTSPTAALEVLLGLPTMASWIRMTAVAAHLRMRDSGNWQIKGEAVGHAKIARLAEEALPISPTRLSRQTVYQGWINLSLLPFPISRTGKEGRFSFPKRHWCATWMALV</sequence>
<dbReference type="PANTHER" id="PTHR33481:SF1">
    <property type="entry name" value="ENDONUCLEASE_EXONUCLEASE_PHOSPHATASE DOMAIN-CONTAINING PROTEIN-RELATED"/>
    <property type="match status" value="1"/>
</dbReference>
<dbReference type="SUPFAM" id="SSF56672">
    <property type="entry name" value="DNA/RNA polymerases"/>
    <property type="match status" value="1"/>
</dbReference>
<evidence type="ECO:0000313" key="2">
    <source>
        <dbReference type="EMBL" id="VEN44837.1"/>
    </source>
</evidence>
<evidence type="ECO:0000259" key="1">
    <source>
        <dbReference type="PROSITE" id="PS50878"/>
    </source>
</evidence>
<dbReference type="PROSITE" id="PS50878">
    <property type="entry name" value="RT_POL"/>
    <property type="match status" value="1"/>
</dbReference>
<dbReference type="PANTHER" id="PTHR33481">
    <property type="entry name" value="REVERSE TRANSCRIPTASE"/>
    <property type="match status" value="1"/>
</dbReference>